<dbReference type="InterPro" id="IPR013249">
    <property type="entry name" value="RNA_pol_sigma70_r4_t2"/>
</dbReference>
<dbReference type="SUPFAM" id="SSF88659">
    <property type="entry name" value="Sigma3 and sigma4 domains of RNA polymerase sigma factors"/>
    <property type="match status" value="1"/>
</dbReference>
<proteinExistence type="predicted"/>
<comment type="caution">
    <text evidence="3">The sequence shown here is derived from an EMBL/GenBank/DDBJ whole genome shotgun (WGS) entry which is preliminary data.</text>
</comment>
<feature type="region of interest" description="Disordered" evidence="1">
    <location>
        <begin position="104"/>
        <end position="126"/>
    </location>
</feature>
<sequence length="126" mass="15054">MGELLRWEESVSRYTRARRHLLRKYERAVDRIDEGYRAIFLGHRVAELSYRELVERHGVSVAEVEQAMIRSLRIIAQTVDGKNRRWWQFWRRLHRFDLANQPLRRQGAASNENRPRSSPGQQAART</sequence>
<dbReference type="GO" id="GO:0003677">
    <property type="term" value="F:DNA binding"/>
    <property type="evidence" value="ECO:0007669"/>
    <property type="project" value="InterPro"/>
</dbReference>
<gene>
    <name evidence="3" type="ORF">CDQ92_18870</name>
</gene>
<dbReference type="GO" id="GO:0016987">
    <property type="term" value="F:sigma factor activity"/>
    <property type="evidence" value="ECO:0007669"/>
    <property type="project" value="InterPro"/>
</dbReference>
<evidence type="ECO:0000313" key="4">
    <source>
        <dbReference type="Proteomes" id="UP000197361"/>
    </source>
</evidence>
<evidence type="ECO:0000313" key="3">
    <source>
        <dbReference type="EMBL" id="OWQ94080.1"/>
    </source>
</evidence>
<feature type="domain" description="RNA polymerase sigma factor 70 region 4 type 2" evidence="2">
    <location>
        <begin position="23"/>
        <end position="72"/>
    </location>
</feature>
<keyword evidence="4" id="KW-1185">Reference proteome</keyword>
<dbReference type="GO" id="GO:0006352">
    <property type="term" value="P:DNA-templated transcription initiation"/>
    <property type="evidence" value="ECO:0007669"/>
    <property type="project" value="InterPro"/>
</dbReference>
<dbReference type="InterPro" id="IPR036388">
    <property type="entry name" value="WH-like_DNA-bd_sf"/>
</dbReference>
<reference evidence="3 4" key="1">
    <citation type="journal article" date="2010" name="Int. J. Syst. Evol. Microbiol.">
        <title>Sphingopyxis bauzanensis sp. nov., a psychrophilic bacterium isolated from soil.</title>
        <authorList>
            <person name="Zhang D.C."/>
            <person name="Liu H.C."/>
            <person name="Xin Y.H."/>
            <person name="Zhou Y.G."/>
            <person name="Schinner F."/>
            <person name="Margesin R."/>
        </authorList>
    </citation>
    <scope>NUCLEOTIDE SEQUENCE [LARGE SCALE GENOMIC DNA]</scope>
    <source>
        <strain evidence="3 4">DSM 22271</strain>
    </source>
</reference>
<accession>A0A246JNE6</accession>
<name>A0A246JNE6_9SPHN</name>
<dbReference type="Proteomes" id="UP000197361">
    <property type="component" value="Unassembled WGS sequence"/>
</dbReference>
<protein>
    <recommendedName>
        <fullName evidence="2">RNA polymerase sigma factor 70 region 4 type 2 domain-containing protein</fullName>
    </recommendedName>
</protein>
<dbReference type="AlphaFoldDB" id="A0A246JNE6"/>
<organism evidence="3 4">
    <name type="scientific">Sphingopyxis bauzanensis</name>
    <dbReference type="NCBI Taxonomy" id="651663"/>
    <lineage>
        <taxon>Bacteria</taxon>
        <taxon>Pseudomonadati</taxon>
        <taxon>Pseudomonadota</taxon>
        <taxon>Alphaproteobacteria</taxon>
        <taxon>Sphingomonadales</taxon>
        <taxon>Sphingomonadaceae</taxon>
        <taxon>Sphingopyxis</taxon>
    </lineage>
</organism>
<evidence type="ECO:0000259" key="2">
    <source>
        <dbReference type="Pfam" id="PF08281"/>
    </source>
</evidence>
<dbReference type="InterPro" id="IPR013324">
    <property type="entry name" value="RNA_pol_sigma_r3/r4-like"/>
</dbReference>
<evidence type="ECO:0000256" key="1">
    <source>
        <dbReference type="SAM" id="MobiDB-lite"/>
    </source>
</evidence>
<feature type="compositionally biased region" description="Polar residues" evidence="1">
    <location>
        <begin position="108"/>
        <end position="126"/>
    </location>
</feature>
<dbReference type="Pfam" id="PF08281">
    <property type="entry name" value="Sigma70_r4_2"/>
    <property type="match status" value="1"/>
</dbReference>
<dbReference type="Gene3D" id="1.10.10.10">
    <property type="entry name" value="Winged helix-like DNA-binding domain superfamily/Winged helix DNA-binding domain"/>
    <property type="match status" value="1"/>
</dbReference>
<dbReference type="EMBL" id="NISK01000005">
    <property type="protein sequence ID" value="OWQ94080.1"/>
    <property type="molecule type" value="Genomic_DNA"/>
</dbReference>